<reference evidence="4" key="1">
    <citation type="submission" date="2018-08" db="EMBL/GenBank/DDBJ databases">
        <authorList>
            <person name="Im W.T."/>
        </authorList>
    </citation>
    <scope>NUCLEOTIDE SEQUENCE [LARGE SCALE GENOMIC DNA]</scope>
    <source>
        <strain evidence="4">LA-28</strain>
    </source>
</reference>
<keyword evidence="1" id="KW-0812">Transmembrane</keyword>
<evidence type="ECO:0000313" key="3">
    <source>
        <dbReference type="EMBL" id="RFC67393.1"/>
    </source>
</evidence>
<protein>
    <submittedName>
        <fullName evidence="3">Adenylate/guanylate cyclase domain-containing protein</fullName>
    </submittedName>
</protein>
<proteinExistence type="predicted"/>
<comment type="caution">
    <text evidence="3">The sequence shown here is derived from an EMBL/GenBank/DDBJ whole genome shotgun (WGS) entry which is preliminary data.</text>
</comment>
<dbReference type="AlphaFoldDB" id="A0A371XDX6"/>
<name>A0A371XDX6_9HYPH</name>
<evidence type="ECO:0000259" key="2">
    <source>
        <dbReference type="PROSITE" id="PS50125"/>
    </source>
</evidence>
<evidence type="ECO:0000313" key="4">
    <source>
        <dbReference type="Proteomes" id="UP000262379"/>
    </source>
</evidence>
<dbReference type="InterPro" id="IPR029787">
    <property type="entry name" value="Nucleotide_cyclase"/>
</dbReference>
<keyword evidence="1" id="KW-1133">Transmembrane helix</keyword>
<keyword evidence="4" id="KW-1185">Reference proteome</keyword>
<gene>
    <name evidence="3" type="ORF">DY251_11870</name>
</gene>
<dbReference type="SUPFAM" id="SSF55073">
    <property type="entry name" value="Nucleotide cyclase"/>
    <property type="match status" value="1"/>
</dbReference>
<dbReference type="InterPro" id="IPR050697">
    <property type="entry name" value="Adenylyl/Guanylyl_Cyclase_3/4"/>
</dbReference>
<dbReference type="GO" id="GO:0035556">
    <property type="term" value="P:intracellular signal transduction"/>
    <property type="evidence" value="ECO:0007669"/>
    <property type="project" value="InterPro"/>
</dbReference>
<evidence type="ECO:0000256" key="1">
    <source>
        <dbReference type="SAM" id="Phobius"/>
    </source>
</evidence>
<accession>A0A371XDX6</accession>
<dbReference type="SMART" id="SM00044">
    <property type="entry name" value="CYCc"/>
    <property type="match status" value="1"/>
</dbReference>
<dbReference type="PANTHER" id="PTHR43081">
    <property type="entry name" value="ADENYLATE CYCLASE, TERMINAL-DIFFERENTIATION SPECIFIC-RELATED"/>
    <property type="match status" value="1"/>
</dbReference>
<dbReference type="Gene3D" id="3.30.70.1230">
    <property type="entry name" value="Nucleotide cyclase"/>
    <property type="match status" value="1"/>
</dbReference>
<dbReference type="EMBL" id="QURN01000008">
    <property type="protein sequence ID" value="RFC67393.1"/>
    <property type="molecule type" value="Genomic_DNA"/>
</dbReference>
<dbReference type="GO" id="GO:0004016">
    <property type="term" value="F:adenylate cyclase activity"/>
    <property type="evidence" value="ECO:0007669"/>
    <property type="project" value="UniProtKB-ARBA"/>
</dbReference>
<dbReference type="InterPro" id="IPR001054">
    <property type="entry name" value="A/G_cyclase"/>
</dbReference>
<dbReference type="PANTHER" id="PTHR43081:SF19">
    <property type="entry name" value="PH-SENSITIVE ADENYLATE CYCLASE RV1264"/>
    <property type="match status" value="1"/>
</dbReference>
<dbReference type="PROSITE" id="PS50125">
    <property type="entry name" value="GUANYLATE_CYCLASE_2"/>
    <property type="match status" value="1"/>
</dbReference>
<feature type="domain" description="Guanylate cyclase" evidence="2">
    <location>
        <begin position="14"/>
        <end position="128"/>
    </location>
</feature>
<organism evidence="3 4">
    <name type="scientific">Mesorhizobium denitrificans</name>
    <dbReference type="NCBI Taxonomy" id="2294114"/>
    <lineage>
        <taxon>Bacteria</taxon>
        <taxon>Pseudomonadati</taxon>
        <taxon>Pseudomonadota</taxon>
        <taxon>Alphaproteobacteria</taxon>
        <taxon>Hyphomicrobiales</taxon>
        <taxon>Phyllobacteriaceae</taxon>
        <taxon>Mesorhizobium</taxon>
    </lineage>
</organism>
<feature type="transmembrane region" description="Helical" evidence="1">
    <location>
        <begin position="235"/>
        <end position="252"/>
    </location>
</feature>
<dbReference type="Pfam" id="PF00211">
    <property type="entry name" value="Guanylate_cyc"/>
    <property type="match status" value="1"/>
</dbReference>
<dbReference type="Proteomes" id="UP000262379">
    <property type="component" value="Unassembled WGS sequence"/>
</dbReference>
<dbReference type="GO" id="GO:0006171">
    <property type="term" value="P:cAMP biosynthetic process"/>
    <property type="evidence" value="ECO:0007669"/>
    <property type="project" value="TreeGrafter"/>
</dbReference>
<keyword evidence="1" id="KW-0472">Membrane</keyword>
<dbReference type="CDD" id="cd07302">
    <property type="entry name" value="CHD"/>
    <property type="match status" value="1"/>
</dbReference>
<feature type="transmembrane region" description="Helical" evidence="1">
    <location>
        <begin position="212"/>
        <end position="229"/>
    </location>
</feature>
<sequence length="256" mass="28027">MSTEKPVVKRRLTTVLCADARGYAGQMQIDEAGTLERLRRYRSVMSELFASHDGRMVNTWGDSIIAEFASVVEAVRCAVEIQEAIGSQNADLSQERQMQFRIGINLGDVIQDGDDIYGEGVNAAARLESLAEPGGIMVSETVYALTHKQLSFTFDFAAPRQVKGHEAPVSGYRVRVPGSDLASAEFQEPALPPQQGKRSGLIARYFGPSSTARIPLVMIAMFFTINLVTGIDKPWFIYPAIPFAALIVLRGLRGSK</sequence>